<dbReference type="Proteomes" id="UP000639338">
    <property type="component" value="Unassembled WGS sequence"/>
</dbReference>
<dbReference type="InterPro" id="IPR001623">
    <property type="entry name" value="DnaJ_domain"/>
</dbReference>
<dbReference type="GO" id="GO:0005739">
    <property type="term" value="C:mitochondrion"/>
    <property type="evidence" value="ECO:0007669"/>
    <property type="project" value="TreeGrafter"/>
</dbReference>
<dbReference type="InterPro" id="IPR004640">
    <property type="entry name" value="HscB"/>
</dbReference>
<reference evidence="4 5" key="1">
    <citation type="submission" date="2020-08" db="EMBL/GenBank/DDBJ databases">
        <title>Aphidius gifuensis genome sequencing and assembly.</title>
        <authorList>
            <person name="Du Z."/>
        </authorList>
    </citation>
    <scope>NUCLEOTIDE SEQUENCE [LARGE SCALE GENOMIC DNA]</scope>
    <source>
        <strain evidence="4">YNYX2018</strain>
        <tissue evidence="4">Adults</tissue>
    </source>
</reference>
<dbReference type="GO" id="GO:0044571">
    <property type="term" value="P:[2Fe-2S] cluster assembly"/>
    <property type="evidence" value="ECO:0007669"/>
    <property type="project" value="InterPro"/>
</dbReference>
<protein>
    <recommendedName>
        <fullName evidence="3">J domain-containing protein</fullName>
    </recommendedName>
</protein>
<dbReference type="Pfam" id="PF00226">
    <property type="entry name" value="DnaJ"/>
    <property type="match status" value="1"/>
</dbReference>
<evidence type="ECO:0000259" key="3">
    <source>
        <dbReference type="PROSITE" id="PS50076"/>
    </source>
</evidence>
<dbReference type="PANTHER" id="PTHR14021:SF15">
    <property type="entry name" value="IRON-SULFUR CLUSTER CO-CHAPERONE PROTEIN HSCB"/>
    <property type="match status" value="1"/>
</dbReference>
<dbReference type="Pfam" id="PF07743">
    <property type="entry name" value="HSCB_C"/>
    <property type="match status" value="1"/>
</dbReference>
<evidence type="ECO:0000256" key="1">
    <source>
        <dbReference type="ARBA" id="ARBA00010476"/>
    </source>
</evidence>
<organism evidence="4 5">
    <name type="scientific">Aphidius gifuensis</name>
    <name type="common">Parasitoid wasp</name>
    <dbReference type="NCBI Taxonomy" id="684658"/>
    <lineage>
        <taxon>Eukaryota</taxon>
        <taxon>Metazoa</taxon>
        <taxon>Ecdysozoa</taxon>
        <taxon>Arthropoda</taxon>
        <taxon>Hexapoda</taxon>
        <taxon>Insecta</taxon>
        <taxon>Pterygota</taxon>
        <taxon>Neoptera</taxon>
        <taxon>Endopterygota</taxon>
        <taxon>Hymenoptera</taxon>
        <taxon>Apocrita</taxon>
        <taxon>Ichneumonoidea</taxon>
        <taxon>Braconidae</taxon>
        <taxon>Aphidiinae</taxon>
        <taxon>Aphidius</taxon>
    </lineage>
</organism>
<dbReference type="SUPFAM" id="SSF46565">
    <property type="entry name" value="Chaperone J-domain"/>
    <property type="match status" value="1"/>
</dbReference>
<dbReference type="EMBL" id="JACMRX010000003">
    <property type="protein sequence ID" value="KAF7993419.1"/>
    <property type="molecule type" value="Genomic_DNA"/>
</dbReference>
<proteinExistence type="inferred from homology"/>
<comment type="caution">
    <text evidence="4">The sequence shown here is derived from an EMBL/GenBank/DDBJ whole genome shotgun (WGS) entry which is preliminary data.</text>
</comment>
<dbReference type="SUPFAM" id="SSF47144">
    <property type="entry name" value="HSC20 (HSCB), C-terminal oligomerisation domain"/>
    <property type="match status" value="1"/>
</dbReference>
<feature type="domain" description="J" evidence="3">
    <location>
        <begin position="58"/>
        <end position="130"/>
    </location>
</feature>
<dbReference type="PANTHER" id="PTHR14021">
    <property type="entry name" value="IRON-SULFUR CLUSTER CO-CHAPERONE PROTEIN HSCB"/>
    <property type="match status" value="1"/>
</dbReference>
<comment type="similarity">
    <text evidence="1">Belongs to the HscB family.</text>
</comment>
<dbReference type="InterPro" id="IPR036869">
    <property type="entry name" value="J_dom_sf"/>
</dbReference>
<sequence>MHLISCKKNDFLITKTIQKISLYSSETPNKCWQCDYPYKSELFCQKCKTLQKPPENLDYFEILGVKKNYDIESKELHKKYTQLQNILHPDRFGRRTEKEQEYSANLSSLISKAFATLKHPLDRGIYLLKLNNLTISDTTKDLKPEFLMEIMEKSEEVEAASNDKDKIIKLIQEITAVLDELSKDISNAFNNDDLEKAKSLLVKMNYYATLDKVLKKTKQDLGIVD</sequence>
<keyword evidence="5" id="KW-1185">Reference proteome</keyword>
<dbReference type="InterPro" id="IPR036386">
    <property type="entry name" value="HscB_C_sf"/>
</dbReference>
<dbReference type="GO" id="GO:0051259">
    <property type="term" value="P:protein complex oligomerization"/>
    <property type="evidence" value="ECO:0007669"/>
    <property type="project" value="InterPro"/>
</dbReference>
<evidence type="ECO:0000256" key="2">
    <source>
        <dbReference type="ARBA" id="ARBA00023186"/>
    </source>
</evidence>
<dbReference type="GO" id="GO:0051087">
    <property type="term" value="F:protein-folding chaperone binding"/>
    <property type="evidence" value="ECO:0007669"/>
    <property type="project" value="InterPro"/>
</dbReference>
<dbReference type="PROSITE" id="PS50076">
    <property type="entry name" value="DNAJ_2"/>
    <property type="match status" value="1"/>
</dbReference>
<dbReference type="InterPro" id="IPR009073">
    <property type="entry name" value="HscB_oligo_C"/>
</dbReference>
<dbReference type="Gene3D" id="1.10.287.110">
    <property type="entry name" value="DnaJ domain"/>
    <property type="match status" value="1"/>
</dbReference>
<dbReference type="NCBIfam" id="TIGR00714">
    <property type="entry name" value="hscB"/>
    <property type="match status" value="1"/>
</dbReference>
<evidence type="ECO:0000313" key="5">
    <source>
        <dbReference type="Proteomes" id="UP000639338"/>
    </source>
</evidence>
<accession>A0A835CQZ4</accession>
<dbReference type="CDD" id="cd06257">
    <property type="entry name" value="DnaJ"/>
    <property type="match status" value="1"/>
</dbReference>
<gene>
    <name evidence="4" type="ORF">HCN44_010005</name>
</gene>
<dbReference type="OrthoDB" id="448954at2759"/>
<evidence type="ECO:0000313" key="4">
    <source>
        <dbReference type="EMBL" id="KAF7993419.1"/>
    </source>
</evidence>
<dbReference type="Gene3D" id="1.20.1280.20">
    <property type="entry name" value="HscB, C-terminal domain"/>
    <property type="match status" value="1"/>
</dbReference>
<keyword evidence="2" id="KW-0143">Chaperone</keyword>
<dbReference type="AlphaFoldDB" id="A0A835CQZ4"/>
<dbReference type="SMART" id="SM00271">
    <property type="entry name" value="DnaJ"/>
    <property type="match status" value="1"/>
</dbReference>
<dbReference type="GO" id="GO:0001671">
    <property type="term" value="F:ATPase activator activity"/>
    <property type="evidence" value="ECO:0007669"/>
    <property type="project" value="InterPro"/>
</dbReference>
<name>A0A835CQZ4_APHGI</name>